<dbReference type="PATRIC" id="fig|632772.20.peg.6053"/>
<gene>
    <name evidence="2" type="ordered locus">ROP_57950</name>
</gene>
<dbReference type="STRING" id="632772.ROP_57950"/>
<dbReference type="InterPro" id="IPR029044">
    <property type="entry name" value="Nucleotide-diphossugar_trans"/>
</dbReference>
<evidence type="ECO:0000259" key="1">
    <source>
        <dbReference type="Pfam" id="PF00535"/>
    </source>
</evidence>
<dbReference type="CDD" id="cd00761">
    <property type="entry name" value="Glyco_tranf_GTA_type"/>
    <property type="match status" value="1"/>
</dbReference>
<dbReference type="HOGENOM" id="CLU_801378_0_0_11"/>
<organism evidence="2 3">
    <name type="scientific">Rhodococcus opacus (strain B4)</name>
    <dbReference type="NCBI Taxonomy" id="632772"/>
    <lineage>
        <taxon>Bacteria</taxon>
        <taxon>Bacillati</taxon>
        <taxon>Actinomycetota</taxon>
        <taxon>Actinomycetes</taxon>
        <taxon>Mycobacteriales</taxon>
        <taxon>Nocardiaceae</taxon>
        <taxon>Rhodococcus</taxon>
    </lineage>
</organism>
<dbReference type="PANTHER" id="PTHR43685:SF2">
    <property type="entry name" value="GLYCOSYLTRANSFERASE 2-LIKE DOMAIN-CONTAINING PROTEIN"/>
    <property type="match status" value="1"/>
</dbReference>
<protein>
    <submittedName>
        <fullName evidence="2">Putative glycosyltransferase</fullName>
        <ecNumber evidence="2">2.4.-.-</ecNumber>
    </submittedName>
</protein>
<dbReference type="Pfam" id="PF00535">
    <property type="entry name" value="Glycos_transf_2"/>
    <property type="match status" value="1"/>
</dbReference>
<proteinExistence type="predicted"/>
<dbReference type="SUPFAM" id="SSF53448">
    <property type="entry name" value="Nucleotide-diphospho-sugar transferases"/>
    <property type="match status" value="1"/>
</dbReference>
<evidence type="ECO:0000313" key="3">
    <source>
        <dbReference type="Proteomes" id="UP000002212"/>
    </source>
</evidence>
<dbReference type="PANTHER" id="PTHR43685">
    <property type="entry name" value="GLYCOSYLTRANSFERASE"/>
    <property type="match status" value="1"/>
</dbReference>
<dbReference type="Proteomes" id="UP000002212">
    <property type="component" value="Chromosome"/>
</dbReference>
<feature type="domain" description="Glycosyltransferase 2-like" evidence="1">
    <location>
        <begin position="11"/>
        <end position="122"/>
    </location>
</feature>
<dbReference type="AlphaFoldDB" id="C1AY47"/>
<name>C1AY47_RHOOB</name>
<accession>C1AY47</accession>
<reference evidence="2 3" key="1">
    <citation type="submission" date="2009-03" db="EMBL/GenBank/DDBJ databases">
        <title>Comparison of the complete genome sequences of Rhodococcus erythropolis PR4 and Rhodococcus opacus B4.</title>
        <authorList>
            <person name="Takarada H."/>
            <person name="Sekine M."/>
            <person name="Hosoyama A."/>
            <person name="Yamada R."/>
            <person name="Fujisawa T."/>
            <person name="Omata S."/>
            <person name="Shimizu A."/>
            <person name="Tsukatani N."/>
            <person name="Tanikawa S."/>
            <person name="Fujita N."/>
            <person name="Harayama S."/>
        </authorList>
    </citation>
    <scope>NUCLEOTIDE SEQUENCE [LARGE SCALE GENOMIC DNA]</scope>
    <source>
        <strain evidence="2 3">B4</strain>
    </source>
</reference>
<dbReference type="RefSeq" id="WP_015889536.1">
    <property type="nucleotide sequence ID" value="NC_012522.1"/>
</dbReference>
<keyword evidence="2" id="KW-0808">Transferase</keyword>
<dbReference type="EMBL" id="AP011115">
    <property type="protein sequence ID" value="BAH54042.1"/>
    <property type="molecule type" value="Genomic_DNA"/>
</dbReference>
<dbReference type="InterPro" id="IPR001173">
    <property type="entry name" value="Glyco_trans_2-like"/>
</dbReference>
<keyword evidence="2" id="KW-0328">Glycosyltransferase</keyword>
<evidence type="ECO:0000313" key="2">
    <source>
        <dbReference type="EMBL" id="BAH54042.1"/>
    </source>
</evidence>
<dbReference type="CAZy" id="GT2">
    <property type="family name" value="Glycosyltransferase Family 2"/>
</dbReference>
<dbReference type="InterPro" id="IPR050834">
    <property type="entry name" value="Glycosyltransf_2"/>
</dbReference>
<dbReference type="GO" id="GO:0016757">
    <property type="term" value="F:glycosyltransferase activity"/>
    <property type="evidence" value="ECO:0007669"/>
    <property type="project" value="UniProtKB-KW"/>
</dbReference>
<sequence>MRSARIDPTFSILTTAYMTEPYLAETIESVLRQTRTDWELIVVDNGYSDEMARIVSSYARHDTRIRLIRQENRGVGGGVVAAAARARGRFFCVLNSDDLLMPEFCERVGAVIDAEPGVDAVGCDAELFDDRTGDLIGTHQRSIGFKKRPVVRHRLTWTEALAGRIPYYTGAVRREAWSAVRGYESSTATPEVEEDVVLWLCLVDAGFDVRLLPDRLCRFRQRENSLSHDPLQTEAFEQRLERSFTVVAQASGTPGSLAAAAPAVRRLRYNQSLRRARWAFTDGDISAARTAARDAFEHRHTARAAVVVASLALAPRTLRSLHPAKQRLTYTLRRTTGRLTAAGRRA</sequence>
<dbReference type="Gene3D" id="3.90.550.10">
    <property type="entry name" value="Spore Coat Polysaccharide Biosynthesis Protein SpsA, Chain A"/>
    <property type="match status" value="1"/>
</dbReference>
<dbReference type="EC" id="2.4.-.-" evidence="2"/>
<dbReference type="KEGG" id="rop:ROP_57950"/>